<proteinExistence type="predicted"/>
<dbReference type="GO" id="GO:0043332">
    <property type="term" value="C:mating projection tip"/>
    <property type="evidence" value="ECO:0007669"/>
    <property type="project" value="TreeGrafter"/>
</dbReference>
<keyword evidence="3" id="KW-1185">Reference proteome</keyword>
<keyword evidence="1" id="KW-0472">Membrane</keyword>
<organism evidence="2 3">
    <name type="scientific">Achaetomium macrosporum</name>
    <dbReference type="NCBI Taxonomy" id="79813"/>
    <lineage>
        <taxon>Eukaryota</taxon>
        <taxon>Fungi</taxon>
        <taxon>Dikarya</taxon>
        <taxon>Ascomycota</taxon>
        <taxon>Pezizomycotina</taxon>
        <taxon>Sordariomycetes</taxon>
        <taxon>Sordariomycetidae</taxon>
        <taxon>Sordariales</taxon>
        <taxon>Chaetomiaceae</taxon>
        <taxon>Achaetomium</taxon>
    </lineage>
</organism>
<evidence type="ECO:0000313" key="2">
    <source>
        <dbReference type="EMBL" id="KAK4232886.1"/>
    </source>
</evidence>
<feature type="transmembrane region" description="Helical" evidence="1">
    <location>
        <begin position="41"/>
        <end position="60"/>
    </location>
</feature>
<feature type="non-terminal residue" evidence="2">
    <location>
        <position position="1"/>
    </location>
</feature>
<keyword evidence="1" id="KW-0812">Transmembrane</keyword>
<protein>
    <submittedName>
        <fullName evidence="2">Ca2+ regulator and membrane fusion protein Fig1-domain-containing protein</fullName>
    </submittedName>
</protein>
<dbReference type="Pfam" id="PF12351">
    <property type="entry name" value="Fig1"/>
    <property type="match status" value="1"/>
</dbReference>
<dbReference type="PANTHER" id="PTHR28092:SF1">
    <property type="entry name" value="FACTOR-INDUCED GENE 1 PROTEIN"/>
    <property type="match status" value="1"/>
</dbReference>
<dbReference type="Proteomes" id="UP001303760">
    <property type="component" value="Unassembled WGS sequence"/>
</dbReference>
<name>A0AAN7C0N4_9PEZI</name>
<dbReference type="PANTHER" id="PTHR28092">
    <property type="entry name" value="FACTOR-INDUCED GENE 1 PROTEIN"/>
    <property type="match status" value="1"/>
</dbReference>
<dbReference type="GO" id="GO:0016020">
    <property type="term" value="C:membrane"/>
    <property type="evidence" value="ECO:0007669"/>
    <property type="project" value="InterPro"/>
</dbReference>
<reference evidence="2" key="2">
    <citation type="submission" date="2023-05" db="EMBL/GenBank/DDBJ databases">
        <authorList>
            <consortium name="Lawrence Berkeley National Laboratory"/>
            <person name="Steindorff A."/>
            <person name="Hensen N."/>
            <person name="Bonometti L."/>
            <person name="Westerberg I."/>
            <person name="Brannstrom I.O."/>
            <person name="Guillou S."/>
            <person name="Cros-Aarteil S."/>
            <person name="Calhoun S."/>
            <person name="Haridas S."/>
            <person name="Kuo A."/>
            <person name="Mondo S."/>
            <person name="Pangilinan J."/>
            <person name="Riley R."/>
            <person name="Labutti K."/>
            <person name="Andreopoulos B."/>
            <person name="Lipzen A."/>
            <person name="Chen C."/>
            <person name="Yanf M."/>
            <person name="Daum C."/>
            <person name="Ng V."/>
            <person name="Clum A."/>
            <person name="Ohm R."/>
            <person name="Martin F."/>
            <person name="Silar P."/>
            <person name="Natvig D."/>
            <person name="Lalanne C."/>
            <person name="Gautier V."/>
            <person name="Ament-Velasquez S.L."/>
            <person name="Kruys A."/>
            <person name="Hutchinson M.I."/>
            <person name="Powell A.J."/>
            <person name="Barry K."/>
            <person name="Miller A.N."/>
            <person name="Grigoriev I.V."/>
            <person name="Debuchy R."/>
            <person name="Gladieux P."/>
            <person name="Thoren M.H."/>
            <person name="Johannesson H."/>
        </authorList>
    </citation>
    <scope>NUCLEOTIDE SEQUENCE</scope>
    <source>
        <strain evidence="2">CBS 532.94</strain>
    </source>
</reference>
<gene>
    <name evidence="2" type="ORF">C8A03DRAFT_19926</name>
</gene>
<accession>A0AAN7C0N4</accession>
<evidence type="ECO:0000256" key="1">
    <source>
        <dbReference type="SAM" id="Phobius"/>
    </source>
</evidence>
<feature type="transmembrane region" description="Helical" evidence="1">
    <location>
        <begin position="139"/>
        <end position="163"/>
    </location>
</feature>
<comment type="caution">
    <text evidence="2">The sequence shown here is derived from an EMBL/GenBank/DDBJ whole genome shotgun (WGS) entry which is preliminary data.</text>
</comment>
<reference evidence="2" key="1">
    <citation type="journal article" date="2023" name="Mol. Phylogenet. Evol.">
        <title>Genome-scale phylogeny and comparative genomics of the fungal order Sordariales.</title>
        <authorList>
            <person name="Hensen N."/>
            <person name="Bonometti L."/>
            <person name="Westerberg I."/>
            <person name="Brannstrom I.O."/>
            <person name="Guillou S."/>
            <person name="Cros-Aarteil S."/>
            <person name="Calhoun S."/>
            <person name="Haridas S."/>
            <person name="Kuo A."/>
            <person name="Mondo S."/>
            <person name="Pangilinan J."/>
            <person name="Riley R."/>
            <person name="LaButti K."/>
            <person name="Andreopoulos B."/>
            <person name="Lipzen A."/>
            <person name="Chen C."/>
            <person name="Yan M."/>
            <person name="Daum C."/>
            <person name="Ng V."/>
            <person name="Clum A."/>
            <person name="Steindorff A."/>
            <person name="Ohm R.A."/>
            <person name="Martin F."/>
            <person name="Silar P."/>
            <person name="Natvig D.O."/>
            <person name="Lalanne C."/>
            <person name="Gautier V."/>
            <person name="Ament-Velasquez S.L."/>
            <person name="Kruys A."/>
            <person name="Hutchinson M.I."/>
            <person name="Powell A.J."/>
            <person name="Barry K."/>
            <person name="Miller A.N."/>
            <person name="Grigoriev I.V."/>
            <person name="Debuchy R."/>
            <person name="Gladieux P."/>
            <person name="Hiltunen Thoren M."/>
            <person name="Johannesson H."/>
        </authorList>
    </citation>
    <scope>NUCLEOTIDE SEQUENCE</scope>
    <source>
        <strain evidence="2">CBS 532.94</strain>
    </source>
</reference>
<dbReference type="InterPro" id="IPR033481">
    <property type="entry name" value="Dni1/Fig1"/>
</dbReference>
<sequence length="168" mass="18189">DNGITSCSTNSDALAILIQETNSNDPLNMLYMAKSFHDQTIFSGLIFISIVITVLCLPILSTFHRWQPQTASDSESEREVKPFPWKPVSRAALILTFVAALFSLVAALWQHLSSAATSTMVSTLTYGTVSGTVGAGAMAFAWIATGVLFIAVIGLFLMILSLLEMEHM</sequence>
<dbReference type="GO" id="GO:0000747">
    <property type="term" value="P:conjugation with cellular fusion"/>
    <property type="evidence" value="ECO:0007669"/>
    <property type="project" value="TreeGrafter"/>
</dbReference>
<dbReference type="AlphaFoldDB" id="A0AAN7C0N4"/>
<keyword evidence="1" id="KW-1133">Transmembrane helix</keyword>
<dbReference type="EMBL" id="MU860797">
    <property type="protein sequence ID" value="KAK4232886.1"/>
    <property type="molecule type" value="Genomic_DNA"/>
</dbReference>
<evidence type="ECO:0000313" key="3">
    <source>
        <dbReference type="Proteomes" id="UP001303760"/>
    </source>
</evidence>
<feature type="transmembrane region" description="Helical" evidence="1">
    <location>
        <begin position="91"/>
        <end position="112"/>
    </location>
</feature>